<keyword evidence="3" id="KW-0106">Calcium</keyword>
<evidence type="ECO:0000256" key="4">
    <source>
        <dbReference type="SAM" id="MobiDB-lite"/>
    </source>
</evidence>
<keyword evidence="2" id="KW-0677">Repeat</keyword>
<dbReference type="EMBL" id="JAMQYH010000004">
    <property type="protein sequence ID" value="KAJ1689090.1"/>
    <property type="molecule type" value="Genomic_DNA"/>
</dbReference>
<feature type="compositionally biased region" description="Low complexity" evidence="4">
    <location>
        <begin position="24"/>
        <end position="48"/>
    </location>
</feature>
<dbReference type="GO" id="GO:0005509">
    <property type="term" value="F:calcium ion binding"/>
    <property type="evidence" value="ECO:0007669"/>
    <property type="project" value="InterPro"/>
</dbReference>
<dbReference type="InterPro" id="IPR002048">
    <property type="entry name" value="EF_hand_dom"/>
</dbReference>
<dbReference type="InterPro" id="IPR018247">
    <property type="entry name" value="EF_Hand_1_Ca_BS"/>
</dbReference>
<keyword evidence="1" id="KW-0479">Metal-binding</keyword>
<dbReference type="PROSITE" id="PS00018">
    <property type="entry name" value="EF_HAND_1"/>
    <property type="match status" value="1"/>
</dbReference>
<organism evidence="6 7">
    <name type="scientific">Rhynchospora breviuscula</name>
    <dbReference type="NCBI Taxonomy" id="2022672"/>
    <lineage>
        <taxon>Eukaryota</taxon>
        <taxon>Viridiplantae</taxon>
        <taxon>Streptophyta</taxon>
        <taxon>Embryophyta</taxon>
        <taxon>Tracheophyta</taxon>
        <taxon>Spermatophyta</taxon>
        <taxon>Magnoliopsida</taxon>
        <taxon>Liliopsida</taxon>
        <taxon>Poales</taxon>
        <taxon>Cyperaceae</taxon>
        <taxon>Cyperoideae</taxon>
        <taxon>Rhynchosporeae</taxon>
        <taxon>Rhynchospora</taxon>
    </lineage>
</organism>
<dbReference type="CDD" id="cd00051">
    <property type="entry name" value="EFh"/>
    <property type="match status" value="1"/>
</dbReference>
<evidence type="ECO:0000259" key="5">
    <source>
        <dbReference type="PROSITE" id="PS50222"/>
    </source>
</evidence>
<name>A0A9Q0C8D3_9POAL</name>
<dbReference type="Proteomes" id="UP001151287">
    <property type="component" value="Unassembled WGS sequence"/>
</dbReference>
<keyword evidence="7" id="KW-1185">Reference proteome</keyword>
<dbReference type="SMART" id="SM00054">
    <property type="entry name" value="EFh"/>
    <property type="match status" value="2"/>
</dbReference>
<dbReference type="InterPro" id="IPR039647">
    <property type="entry name" value="EF_hand_pair_protein_CML-like"/>
</dbReference>
<sequence>MKLTTLQLQPPFFPKKKGKKKTKSSQSISRSDPPSFGSTDSASSSDQFMSLHDQTISTQELEAILRRLDIKEEEMAAILAENSTGYNIAKMEPADETELCEAFDAFDTDGDGRISAEELHEMLVMLGDEHCTLDECRSMIRMVDRVGAGFVCFDDFVRMMNGGWR</sequence>
<reference evidence="6" key="1">
    <citation type="journal article" date="2022" name="Cell">
        <title>Repeat-based holocentromeres influence genome architecture and karyotype evolution.</title>
        <authorList>
            <person name="Hofstatter P.G."/>
            <person name="Thangavel G."/>
            <person name="Lux T."/>
            <person name="Neumann P."/>
            <person name="Vondrak T."/>
            <person name="Novak P."/>
            <person name="Zhang M."/>
            <person name="Costa L."/>
            <person name="Castellani M."/>
            <person name="Scott A."/>
            <person name="Toegelov H."/>
            <person name="Fuchs J."/>
            <person name="Mata-Sucre Y."/>
            <person name="Dias Y."/>
            <person name="Vanzela A.L.L."/>
            <person name="Huettel B."/>
            <person name="Almeida C.C.S."/>
            <person name="Simkova H."/>
            <person name="Souza G."/>
            <person name="Pedrosa-Harand A."/>
            <person name="Macas J."/>
            <person name="Mayer K.F.X."/>
            <person name="Houben A."/>
            <person name="Marques A."/>
        </authorList>
    </citation>
    <scope>NUCLEOTIDE SEQUENCE</scope>
    <source>
        <strain evidence="6">RhyBre1mFocal</strain>
    </source>
</reference>
<protein>
    <recommendedName>
        <fullName evidence="5">EF-hand domain-containing protein</fullName>
    </recommendedName>
</protein>
<evidence type="ECO:0000256" key="3">
    <source>
        <dbReference type="ARBA" id="ARBA00022837"/>
    </source>
</evidence>
<dbReference type="AlphaFoldDB" id="A0A9Q0C8D3"/>
<dbReference type="OrthoDB" id="26525at2759"/>
<dbReference type="InterPro" id="IPR011992">
    <property type="entry name" value="EF-hand-dom_pair"/>
</dbReference>
<evidence type="ECO:0000313" key="6">
    <source>
        <dbReference type="EMBL" id="KAJ1689090.1"/>
    </source>
</evidence>
<feature type="region of interest" description="Disordered" evidence="4">
    <location>
        <begin position="1"/>
        <end position="48"/>
    </location>
</feature>
<dbReference type="Pfam" id="PF13499">
    <property type="entry name" value="EF-hand_7"/>
    <property type="match status" value="1"/>
</dbReference>
<gene>
    <name evidence="6" type="ORF">LUZ63_013245</name>
</gene>
<comment type="caution">
    <text evidence="6">The sequence shown here is derived from an EMBL/GenBank/DDBJ whole genome shotgun (WGS) entry which is preliminary data.</text>
</comment>
<accession>A0A9Q0C8D3</accession>
<feature type="compositionally biased region" description="Basic residues" evidence="4">
    <location>
        <begin position="14"/>
        <end position="23"/>
    </location>
</feature>
<dbReference type="PROSITE" id="PS50222">
    <property type="entry name" value="EF_HAND_2"/>
    <property type="match status" value="1"/>
</dbReference>
<dbReference type="Gene3D" id="1.10.238.10">
    <property type="entry name" value="EF-hand"/>
    <property type="match status" value="1"/>
</dbReference>
<dbReference type="FunFam" id="1.10.238.10:FF:000003">
    <property type="entry name" value="Calmodulin A"/>
    <property type="match status" value="1"/>
</dbReference>
<evidence type="ECO:0000256" key="2">
    <source>
        <dbReference type="ARBA" id="ARBA00022737"/>
    </source>
</evidence>
<feature type="domain" description="EF-hand" evidence="5">
    <location>
        <begin position="94"/>
        <end position="129"/>
    </location>
</feature>
<dbReference type="SUPFAM" id="SSF47473">
    <property type="entry name" value="EF-hand"/>
    <property type="match status" value="1"/>
</dbReference>
<proteinExistence type="predicted"/>
<evidence type="ECO:0000313" key="7">
    <source>
        <dbReference type="Proteomes" id="UP001151287"/>
    </source>
</evidence>
<dbReference type="PANTHER" id="PTHR10891">
    <property type="entry name" value="EF-HAND CALCIUM-BINDING DOMAIN CONTAINING PROTEIN"/>
    <property type="match status" value="1"/>
</dbReference>
<evidence type="ECO:0000256" key="1">
    <source>
        <dbReference type="ARBA" id="ARBA00022723"/>
    </source>
</evidence>